<dbReference type="SMART" id="SM00248">
    <property type="entry name" value="ANK"/>
    <property type="match status" value="12"/>
</dbReference>
<keyword evidence="5" id="KW-1185">Reference proteome</keyword>
<feature type="repeat" description="ANK" evidence="3">
    <location>
        <begin position="384"/>
        <end position="416"/>
    </location>
</feature>
<dbReference type="Pfam" id="PF00023">
    <property type="entry name" value="Ank"/>
    <property type="match status" value="2"/>
</dbReference>
<dbReference type="InterPro" id="IPR036770">
    <property type="entry name" value="Ankyrin_rpt-contain_sf"/>
</dbReference>
<proteinExistence type="predicted"/>
<dbReference type="AlphaFoldDB" id="A0ABD2WIX1"/>
<feature type="repeat" description="ANK" evidence="3">
    <location>
        <begin position="549"/>
        <end position="577"/>
    </location>
</feature>
<keyword evidence="2 3" id="KW-0040">ANK repeat</keyword>
<protein>
    <submittedName>
        <fullName evidence="4">Uncharacterized protein</fullName>
    </submittedName>
</protein>
<feature type="repeat" description="ANK" evidence="3">
    <location>
        <begin position="237"/>
        <end position="269"/>
    </location>
</feature>
<evidence type="ECO:0000313" key="5">
    <source>
        <dbReference type="Proteomes" id="UP001627154"/>
    </source>
</evidence>
<dbReference type="EMBL" id="JBJJXI010000100">
    <property type="protein sequence ID" value="KAL3393053.1"/>
    <property type="molecule type" value="Genomic_DNA"/>
</dbReference>
<evidence type="ECO:0000313" key="4">
    <source>
        <dbReference type="EMBL" id="KAL3393053.1"/>
    </source>
</evidence>
<organism evidence="4 5">
    <name type="scientific">Trichogramma kaykai</name>
    <dbReference type="NCBI Taxonomy" id="54128"/>
    <lineage>
        <taxon>Eukaryota</taxon>
        <taxon>Metazoa</taxon>
        <taxon>Ecdysozoa</taxon>
        <taxon>Arthropoda</taxon>
        <taxon>Hexapoda</taxon>
        <taxon>Insecta</taxon>
        <taxon>Pterygota</taxon>
        <taxon>Neoptera</taxon>
        <taxon>Endopterygota</taxon>
        <taxon>Hymenoptera</taxon>
        <taxon>Apocrita</taxon>
        <taxon>Proctotrupomorpha</taxon>
        <taxon>Chalcidoidea</taxon>
        <taxon>Trichogrammatidae</taxon>
        <taxon>Trichogramma</taxon>
    </lineage>
</organism>
<dbReference type="InterPro" id="IPR002110">
    <property type="entry name" value="Ankyrin_rpt"/>
</dbReference>
<feature type="repeat" description="ANK" evidence="3">
    <location>
        <begin position="163"/>
        <end position="195"/>
    </location>
</feature>
<feature type="repeat" description="ANK" evidence="3">
    <location>
        <begin position="310"/>
        <end position="342"/>
    </location>
</feature>
<accession>A0ABD2WIX1</accession>
<feature type="repeat" description="ANK" evidence="3">
    <location>
        <begin position="458"/>
        <end position="491"/>
    </location>
</feature>
<evidence type="ECO:0000256" key="2">
    <source>
        <dbReference type="ARBA" id="ARBA00023043"/>
    </source>
</evidence>
<dbReference type="PANTHER" id="PTHR24198">
    <property type="entry name" value="ANKYRIN REPEAT AND PROTEIN KINASE DOMAIN-CONTAINING PROTEIN"/>
    <property type="match status" value="1"/>
</dbReference>
<gene>
    <name evidence="4" type="ORF">TKK_012327</name>
</gene>
<name>A0ABD2WIX1_9HYME</name>
<dbReference type="SUPFAM" id="SSF48403">
    <property type="entry name" value="Ankyrin repeat"/>
    <property type="match status" value="1"/>
</dbReference>
<evidence type="ECO:0000256" key="1">
    <source>
        <dbReference type="ARBA" id="ARBA00022737"/>
    </source>
</evidence>
<sequence>MRQEVNWEVDCERLEFLRRLNPLIESWQGQLPNLLDIFAKEEIERLLSDSISKCNRNSSNRIGQCFISFVARTGYKDEPEVDKDGKALLRRTTPVHLATGVYSYLNGVAVRELFKIYDRFDVNYTDESGLTHFHAACQFGFEDVVEKFLELGQDPNCLPVRARVDPPLHLALSHQCGNVIEILLRNGADPNLAAADGFTPLHIIRDTYSDNNAMMKMFFNIIDELNLTVQVNAQNNEGDTPLNLALICGCDKAMELLLERGADINVTNERGWTALHVICSRYNKTDGLKIFFKITQDEHRSVQINAQDNEGNTSLHLALKSRNDEAMKLLLRNGANPNVPNAKGLTPLHIIIDDYKIDYYMLELFFETIDDIQQTVQVNAQDNEGNTPLNLALICGKDKAMELLLRNGANPNVPNEKGLTSLHIMINEEWINYNMLKLFFETNDDIQQTVQVDAQDNEGNTPLHLALLSESNMKAAKWLLRRGADPNLANVKGSTALHTICQIKYDLDFYREGYDAYDFDYDDDDVVQLLFKINDDKHQLVQVDAVDHLGRTPLQWAVANHLSDVVDALLDHGADLSNFVFPTESYFGEKIEFIHNEPMSKFQLRVASGALTVVERLEKRGYLLDRNDALTIMKSFDKHGSFGFREFEEFDYYWYDEEEFATRSKKITMKPDLSLYELIRLRPEEAAKRVTCSDYFELTRKYETRKYNLLPETYEGDACADHLCEMMTKRFYRRYALDFFLDLIRYQLPILCCEMIIGYLYNQDLWHICLAAADKSS</sequence>
<dbReference type="PROSITE" id="PS50088">
    <property type="entry name" value="ANK_REPEAT"/>
    <property type="match status" value="6"/>
</dbReference>
<reference evidence="4 5" key="1">
    <citation type="journal article" date="2024" name="bioRxiv">
        <title>A reference genome for Trichogramma kaykai: A tiny desert-dwelling parasitoid wasp with competing sex-ratio distorters.</title>
        <authorList>
            <person name="Culotta J."/>
            <person name="Lindsey A.R."/>
        </authorList>
    </citation>
    <scope>NUCLEOTIDE SEQUENCE [LARGE SCALE GENOMIC DNA]</scope>
    <source>
        <strain evidence="4 5">KSX58</strain>
    </source>
</reference>
<dbReference type="Gene3D" id="1.25.40.20">
    <property type="entry name" value="Ankyrin repeat-containing domain"/>
    <property type="match status" value="4"/>
</dbReference>
<dbReference type="Pfam" id="PF12796">
    <property type="entry name" value="Ank_2"/>
    <property type="match status" value="2"/>
</dbReference>
<keyword evidence="1" id="KW-0677">Repeat</keyword>
<comment type="caution">
    <text evidence="4">The sequence shown here is derived from an EMBL/GenBank/DDBJ whole genome shotgun (WGS) entry which is preliminary data.</text>
</comment>
<dbReference type="Proteomes" id="UP001627154">
    <property type="component" value="Unassembled WGS sequence"/>
</dbReference>
<dbReference type="PROSITE" id="PS50297">
    <property type="entry name" value="ANK_REP_REGION"/>
    <property type="match status" value="6"/>
</dbReference>
<evidence type="ECO:0000256" key="3">
    <source>
        <dbReference type="PROSITE-ProRule" id="PRU00023"/>
    </source>
</evidence>
<dbReference type="PANTHER" id="PTHR24198:SF165">
    <property type="entry name" value="ANKYRIN REPEAT-CONTAINING PROTEIN-RELATED"/>
    <property type="match status" value="1"/>
</dbReference>